<dbReference type="OrthoDB" id="19329at2759"/>
<dbReference type="Proteomes" id="UP000509510">
    <property type="component" value="Chromosome I"/>
</dbReference>
<proteinExistence type="predicted"/>
<dbReference type="EMBL" id="CP055898">
    <property type="protein sequence ID" value="QKX54743.1"/>
    <property type="molecule type" value="Genomic_DNA"/>
</dbReference>
<dbReference type="PANTHER" id="PTHR13182">
    <property type="entry name" value="ZINC FINGER PROTEIN 622"/>
    <property type="match status" value="1"/>
</dbReference>
<dbReference type="GO" id="GO:0030687">
    <property type="term" value="C:preribosome, large subunit precursor"/>
    <property type="evidence" value="ECO:0007669"/>
    <property type="project" value="TreeGrafter"/>
</dbReference>
<accession>A0A7H8QNI1</accession>
<dbReference type="Pfam" id="PF12756">
    <property type="entry name" value="zf-C2H2_2"/>
    <property type="match status" value="1"/>
</dbReference>
<gene>
    <name evidence="3" type="ORF">TRUGW13939_01832</name>
</gene>
<dbReference type="GO" id="GO:0042273">
    <property type="term" value="P:ribosomal large subunit biogenesis"/>
    <property type="evidence" value="ECO:0007669"/>
    <property type="project" value="TreeGrafter"/>
</dbReference>
<feature type="domain" description="ZN622/Rei1/Reh1 zinc finger C2H2-type" evidence="2">
    <location>
        <begin position="8"/>
        <end position="104"/>
    </location>
</feature>
<evidence type="ECO:0000313" key="3">
    <source>
        <dbReference type="EMBL" id="QKX54743.1"/>
    </source>
</evidence>
<protein>
    <recommendedName>
        <fullName evidence="2">ZN622/Rei1/Reh1 zinc finger C2H2-type domain-containing protein</fullName>
    </recommendedName>
</protein>
<keyword evidence="4" id="KW-1185">Reference proteome</keyword>
<feature type="region of interest" description="Disordered" evidence="1">
    <location>
        <begin position="176"/>
        <end position="203"/>
    </location>
</feature>
<dbReference type="KEGG" id="trg:TRUGW13939_01832"/>
<dbReference type="GeneID" id="55989342"/>
<dbReference type="AlphaFoldDB" id="A0A7H8QNI1"/>
<evidence type="ECO:0000313" key="4">
    <source>
        <dbReference type="Proteomes" id="UP000509510"/>
    </source>
</evidence>
<dbReference type="PANTHER" id="PTHR13182:SF8">
    <property type="entry name" value="CYTOPLASMIC 60S SUBUNIT BIOGENESIS FACTOR ZNF622"/>
    <property type="match status" value="1"/>
</dbReference>
<reference evidence="4" key="1">
    <citation type="submission" date="2020-06" db="EMBL/GenBank/DDBJ databases">
        <title>A chromosome-scale genome assembly of Talaromyces rugulosus W13939.</title>
        <authorList>
            <person name="Wang B."/>
            <person name="Guo L."/>
            <person name="Ye K."/>
            <person name="Wang L."/>
        </authorList>
    </citation>
    <scope>NUCLEOTIDE SEQUENCE [LARGE SCALE GENOMIC DNA]</scope>
    <source>
        <strain evidence="4">W13939</strain>
    </source>
</reference>
<dbReference type="RefSeq" id="XP_035340922.1">
    <property type="nucleotide sequence ID" value="XM_035485029.1"/>
</dbReference>
<sequence>MPPFTPGQCLLCPNPSPNFSESIIHMQKSHGLFIPHQEHLAVDLETLVEYLYLIIFGYRECIQCGTERATVQAVQQHMIGKGHCRFDISEEDSEFAEFYDFEDSAESSIDEETDQETTAATSSSLKPPLLADEDWIHLPSGKTISKKLSAQADQPFITRLHRRTTRLLSSQLEYSVVEPDEQENSSKEAADTNKTQALSKREKREKAMVTYQLANMTANDRSSLMHLPTSQQRSILAAQHRHEDKMQKIERQRQTRIERKGNKNLYAYWNTETPVYQCG</sequence>
<dbReference type="InterPro" id="IPR041661">
    <property type="entry name" value="ZN622/Rei1/Reh1_Znf-C2H2"/>
</dbReference>
<evidence type="ECO:0000259" key="2">
    <source>
        <dbReference type="Pfam" id="PF12756"/>
    </source>
</evidence>
<dbReference type="InterPro" id="IPR040025">
    <property type="entry name" value="Znf622/Rei1/Reh1"/>
</dbReference>
<name>A0A7H8QNI1_TALRU</name>
<evidence type="ECO:0000256" key="1">
    <source>
        <dbReference type="SAM" id="MobiDB-lite"/>
    </source>
</evidence>
<organism evidence="3 4">
    <name type="scientific">Talaromyces rugulosus</name>
    <name type="common">Penicillium rugulosum</name>
    <dbReference type="NCBI Taxonomy" id="121627"/>
    <lineage>
        <taxon>Eukaryota</taxon>
        <taxon>Fungi</taxon>
        <taxon>Dikarya</taxon>
        <taxon>Ascomycota</taxon>
        <taxon>Pezizomycotina</taxon>
        <taxon>Eurotiomycetes</taxon>
        <taxon>Eurotiomycetidae</taxon>
        <taxon>Eurotiales</taxon>
        <taxon>Trichocomaceae</taxon>
        <taxon>Talaromyces</taxon>
        <taxon>Talaromyces sect. Islandici</taxon>
    </lineage>
</organism>